<dbReference type="Gene3D" id="3.90.470.20">
    <property type="entry name" value="4'-phosphopantetheinyl transferase domain"/>
    <property type="match status" value="1"/>
</dbReference>
<keyword evidence="5" id="KW-1185">Reference proteome</keyword>
<dbReference type="InterPro" id="IPR050559">
    <property type="entry name" value="P-Pant_transferase_sf"/>
</dbReference>
<keyword evidence="2" id="KW-0808">Transferase</keyword>
<dbReference type="EMBL" id="BAAANT010000008">
    <property type="protein sequence ID" value="GAA2138699.1"/>
    <property type="molecule type" value="Genomic_DNA"/>
</dbReference>
<dbReference type="PANTHER" id="PTHR12215:SF10">
    <property type="entry name" value="L-AMINOADIPATE-SEMIALDEHYDE DEHYDROGENASE-PHOSPHOPANTETHEINYL TRANSFERASE"/>
    <property type="match status" value="1"/>
</dbReference>
<feature type="domain" description="4'-phosphopantetheinyl transferase" evidence="3">
    <location>
        <begin position="104"/>
        <end position="167"/>
    </location>
</feature>
<dbReference type="InterPro" id="IPR037143">
    <property type="entry name" value="4-PPantetheinyl_Trfase_dom_sf"/>
</dbReference>
<gene>
    <name evidence="4" type="ORF">GCM10009760_20240</name>
</gene>
<comment type="caution">
    <text evidence="4">The sequence shown here is derived from an EMBL/GenBank/DDBJ whole genome shotgun (WGS) entry which is preliminary data.</text>
</comment>
<evidence type="ECO:0000313" key="5">
    <source>
        <dbReference type="Proteomes" id="UP001422759"/>
    </source>
</evidence>
<proteinExistence type="inferred from homology"/>
<name>A0ABN2Z954_9ACTN</name>
<dbReference type="SUPFAM" id="SSF56214">
    <property type="entry name" value="4'-phosphopantetheinyl transferase"/>
    <property type="match status" value="2"/>
</dbReference>
<dbReference type="Proteomes" id="UP001422759">
    <property type="component" value="Unassembled WGS sequence"/>
</dbReference>
<protein>
    <recommendedName>
        <fullName evidence="3">4'-phosphopantetheinyl transferase domain-containing protein</fullName>
    </recommendedName>
</protein>
<dbReference type="Pfam" id="PF01648">
    <property type="entry name" value="ACPS"/>
    <property type="match status" value="1"/>
</dbReference>
<evidence type="ECO:0000313" key="4">
    <source>
        <dbReference type="EMBL" id="GAA2138699.1"/>
    </source>
</evidence>
<accession>A0ABN2Z954</accession>
<evidence type="ECO:0000256" key="1">
    <source>
        <dbReference type="ARBA" id="ARBA00010990"/>
    </source>
</evidence>
<dbReference type="InterPro" id="IPR008278">
    <property type="entry name" value="4-PPantetheinyl_Trfase_dom"/>
</dbReference>
<dbReference type="PANTHER" id="PTHR12215">
    <property type="entry name" value="PHOSPHOPANTETHEINE TRANSFERASE"/>
    <property type="match status" value="1"/>
</dbReference>
<evidence type="ECO:0000256" key="2">
    <source>
        <dbReference type="ARBA" id="ARBA00022679"/>
    </source>
</evidence>
<reference evidence="4 5" key="1">
    <citation type="journal article" date="2019" name="Int. J. Syst. Evol. Microbiol.">
        <title>The Global Catalogue of Microorganisms (GCM) 10K type strain sequencing project: providing services to taxonomists for standard genome sequencing and annotation.</title>
        <authorList>
            <consortium name="The Broad Institute Genomics Platform"/>
            <consortium name="The Broad Institute Genome Sequencing Center for Infectious Disease"/>
            <person name="Wu L."/>
            <person name="Ma J."/>
        </authorList>
    </citation>
    <scope>NUCLEOTIDE SEQUENCE [LARGE SCALE GENOMIC DNA]</scope>
    <source>
        <strain evidence="4 5">JCM 14560</strain>
    </source>
</reference>
<comment type="similarity">
    <text evidence="1">Belongs to the P-Pant transferase superfamily. Gsp/Sfp/HetI/AcpT family.</text>
</comment>
<sequence length="217" mass="23682">MVAANADVLGHPETDRFTLTDVESERAARFRHEEDRRNFVAAHLLVRLCAERLLGRPGPMTLAQYCPDCGLPGHGKPYLPEHPDIHISLSHTRGAVAAAAGYGPVGVDVELPQRGGTDPGVLQRVLTEAERRQVERHPDPAYAFLRQWVRKEALIKIGRVTLDTMGGTDLSALPLGEAHGAPLRSRLDDLHFLDWADERLGATVVVVGTAPPQLVAH</sequence>
<evidence type="ECO:0000259" key="3">
    <source>
        <dbReference type="Pfam" id="PF01648"/>
    </source>
</evidence>
<organism evidence="4 5">
    <name type="scientific">Kitasatospora kazusensis</name>
    <dbReference type="NCBI Taxonomy" id="407974"/>
    <lineage>
        <taxon>Bacteria</taxon>
        <taxon>Bacillati</taxon>
        <taxon>Actinomycetota</taxon>
        <taxon>Actinomycetes</taxon>
        <taxon>Kitasatosporales</taxon>
        <taxon>Streptomycetaceae</taxon>
        <taxon>Kitasatospora</taxon>
    </lineage>
</organism>